<evidence type="ECO:0000313" key="2">
    <source>
        <dbReference type="Proteomes" id="UP001276840"/>
    </source>
</evidence>
<protein>
    <submittedName>
        <fullName evidence="1">Uncharacterized protein</fullName>
    </submittedName>
</protein>
<evidence type="ECO:0000313" key="1">
    <source>
        <dbReference type="EMBL" id="MDX8527730.1"/>
    </source>
</evidence>
<proteinExistence type="predicted"/>
<dbReference type="Proteomes" id="UP001276840">
    <property type="component" value="Unassembled WGS sequence"/>
</dbReference>
<dbReference type="RefSeq" id="WP_320235679.1">
    <property type="nucleotide sequence ID" value="NZ_JAVIJF010000020.1"/>
</dbReference>
<comment type="caution">
    <text evidence="1">The sequence shown here is derived from an EMBL/GenBank/DDBJ whole genome shotgun (WGS) entry which is preliminary data.</text>
</comment>
<dbReference type="EMBL" id="JAVIJF010000020">
    <property type="protein sequence ID" value="MDX8527730.1"/>
    <property type="molecule type" value="Genomic_DNA"/>
</dbReference>
<keyword evidence="2" id="KW-1185">Reference proteome</keyword>
<name>A0ABU4ZQQ6_9HYPH</name>
<sequence length="108" mass="12124">MRRKNRRCPAVENIEQLVETTIGYDVGIEIDDAIISLGKQPAKQCRLDRRVQLHDIVSEAVGLTIRQIELVEEDAFVEFWEIAGGQVIAPGIGDGDYACDVRMVRGQR</sequence>
<organism evidence="1 2">
    <name type="scientific">Mesorhizobium montanum</name>
    <dbReference type="NCBI Taxonomy" id="3072323"/>
    <lineage>
        <taxon>Bacteria</taxon>
        <taxon>Pseudomonadati</taxon>
        <taxon>Pseudomonadota</taxon>
        <taxon>Alphaproteobacteria</taxon>
        <taxon>Hyphomicrobiales</taxon>
        <taxon>Phyllobacteriaceae</taxon>
        <taxon>Mesorhizobium</taxon>
    </lineage>
</organism>
<reference evidence="1 2" key="1">
    <citation type="submission" date="2023-08" db="EMBL/GenBank/DDBJ databases">
        <title>Implementing the SeqCode for naming new Mesorhizobium species isolated from Vachellia karroo root nodules.</title>
        <authorList>
            <person name="Van Lill M."/>
        </authorList>
    </citation>
    <scope>NUCLEOTIDE SEQUENCE [LARGE SCALE GENOMIC DNA]</scope>
    <source>
        <strain evidence="1 2">MSK 1335</strain>
    </source>
</reference>
<accession>A0ABU4ZQQ6</accession>
<gene>
    <name evidence="1" type="ORF">RFM68_24830</name>
</gene>